<evidence type="ECO:0000313" key="1">
    <source>
        <dbReference type="EMBL" id="GFG78559.1"/>
    </source>
</evidence>
<dbReference type="Proteomes" id="UP000465240">
    <property type="component" value="Unassembled WGS sequence"/>
</dbReference>
<accession>A0ABQ1C2B1</accession>
<comment type="caution">
    <text evidence="1">The sequence shown here is derived from an EMBL/GenBank/DDBJ whole genome shotgun (WGS) entry which is preliminary data.</text>
</comment>
<proteinExistence type="predicted"/>
<sequence length="125" mass="14095">MTRPVATAAIKIVDARGRTIQIFERWPASEATPQCPALPERWVALLKPPSRRGQKRIDAELDEHGFSMGSPFRSTPLIYEGEQPIRLELPGLTLRWQRATQAFDELTSSGIAEVSIDQLRRCVQL</sequence>
<evidence type="ECO:0000313" key="2">
    <source>
        <dbReference type="Proteomes" id="UP000465240"/>
    </source>
</evidence>
<name>A0ABQ1C2B1_9MYCO</name>
<protein>
    <submittedName>
        <fullName evidence="1">Uncharacterized protein</fullName>
    </submittedName>
</protein>
<keyword evidence="2" id="KW-1185">Reference proteome</keyword>
<dbReference type="EMBL" id="BLKX01000001">
    <property type="protein sequence ID" value="GFG78559.1"/>
    <property type="molecule type" value="Genomic_DNA"/>
</dbReference>
<organism evidence="1 2">
    <name type="scientific">Mycobacterium paragordonae</name>
    <dbReference type="NCBI Taxonomy" id="1389713"/>
    <lineage>
        <taxon>Bacteria</taxon>
        <taxon>Bacillati</taxon>
        <taxon>Actinomycetota</taxon>
        <taxon>Actinomycetes</taxon>
        <taxon>Mycobacteriales</taxon>
        <taxon>Mycobacteriaceae</taxon>
        <taxon>Mycobacterium</taxon>
    </lineage>
</organism>
<gene>
    <name evidence="1" type="ORF">MPRG_18350</name>
</gene>
<reference evidence="1 2" key="1">
    <citation type="journal article" date="2019" name="Emerg. Microbes Infect.">
        <title>Comprehensive subspecies identification of 175 nontuberculous mycobacteria species based on 7547 genomic profiles.</title>
        <authorList>
            <person name="Matsumoto Y."/>
            <person name="Kinjo T."/>
            <person name="Motooka D."/>
            <person name="Nabeya D."/>
            <person name="Jung N."/>
            <person name="Uechi K."/>
            <person name="Horii T."/>
            <person name="Iida T."/>
            <person name="Fujita J."/>
            <person name="Nakamura S."/>
        </authorList>
    </citation>
    <scope>NUCLEOTIDE SEQUENCE [LARGE SCALE GENOMIC DNA]</scope>
    <source>
        <strain evidence="1 2">JCM 18565</strain>
    </source>
</reference>